<comment type="caution">
    <text evidence="2">The sequence shown here is derived from an EMBL/GenBank/DDBJ whole genome shotgun (WGS) entry which is preliminary data.</text>
</comment>
<proteinExistence type="predicted"/>
<evidence type="ECO:0000256" key="1">
    <source>
        <dbReference type="SAM" id="MobiDB-lite"/>
    </source>
</evidence>
<evidence type="ECO:0000313" key="2">
    <source>
        <dbReference type="EMBL" id="CDH47192.1"/>
    </source>
</evidence>
<gene>
    <name evidence="2" type="ORF">BN874_770042</name>
</gene>
<feature type="compositionally biased region" description="Polar residues" evidence="1">
    <location>
        <begin position="57"/>
        <end position="79"/>
    </location>
</feature>
<protein>
    <submittedName>
        <fullName evidence="2">Uncharacterized protein</fullName>
    </submittedName>
</protein>
<keyword evidence="3" id="KW-1185">Reference proteome</keyword>
<sequence>MGRAWVMGLSLPFRLKLAHRISQHRRQHIFGVGPPVCLVRGGDTFGGMGGAGRRQGVIQQTHQQHTGDSEQGGSQQVGNKVSEVAEGVTHDSPRAIRVEKLSFVQLLSKFIQGISVKSSIKCKVNVQSL</sequence>
<evidence type="ECO:0000313" key="3">
    <source>
        <dbReference type="Proteomes" id="UP000019184"/>
    </source>
</evidence>
<reference evidence="2 3" key="1">
    <citation type="journal article" date="2014" name="ISME J.">
        <title>Candidatus Competibacter-lineage genomes retrieved from metagenomes reveal functional metabolic diversity.</title>
        <authorList>
            <person name="McIlroy S.J."/>
            <person name="Albertsen M."/>
            <person name="Andresen E.K."/>
            <person name="Saunders A.M."/>
            <person name="Kristiansen R."/>
            <person name="Stokholm-Bjerregaard M."/>
            <person name="Nielsen K.L."/>
            <person name="Nielsen P.H."/>
        </authorList>
    </citation>
    <scope>NUCLEOTIDE SEQUENCE [LARGE SCALE GENOMIC DNA]</scope>
    <source>
        <strain evidence="2 3">Run_B_J11</strain>
    </source>
</reference>
<dbReference type="AlphaFoldDB" id="A0A7U7J645"/>
<accession>A0A7U7J645</accession>
<organism evidence="2 3">
    <name type="scientific">Candidatus Contendobacter odensis Run_B_J11</name>
    <dbReference type="NCBI Taxonomy" id="1400861"/>
    <lineage>
        <taxon>Bacteria</taxon>
        <taxon>Pseudomonadati</taxon>
        <taxon>Pseudomonadota</taxon>
        <taxon>Gammaproteobacteria</taxon>
        <taxon>Candidatus Competibacteraceae</taxon>
        <taxon>Candidatus Contendibacter</taxon>
    </lineage>
</organism>
<name>A0A7U7J645_9GAMM</name>
<feature type="region of interest" description="Disordered" evidence="1">
    <location>
        <begin position="50"/>
        <end position="88"/>
    </location>
</feature>
<dbReference type="Proteomes" id="UP000019184">
    <property type="component" value="Unassembled WGS sequence"/>
</dbReference>
<dbReference type="EMBL" id="CBTK010000295">
    <property type="protein sequence ID" value="CDH47192.1"/>
    <property type="molecule type" value="Genomic_DNA"/>
</dbReference>